<dbReference type="InterPro" id="IPR011604">
    <property type="entry name" value="PDDEXK-like_dom_sf"/>
</dbReference>
<dbReference type="Pfam" id="PF20700">
    <property type="entry name" value="Mutator"/>
    <property type="match status" value="1"/>
</dbReference>
<feature type="region of interest" description="Disordered" evidence="1">
    <location>
        <begin position="1"/>
        <end position="26"/>
    </location>
</feature>
<accession>A0A8S4G7A9</accession>
<evidence type="ECO:0000313" key="5">
    <source>
        <dbReference type="Proteomes" id="UP000653454"/>
    </source>
</evidence>
<dbReference type="Proteomes" id="UP000653454">
    <property type="component" value="Unassembled WGS sequence"/>
</dbReference>
<dbReference type="EMBL" id="CAJHNJ030000087">
    <property type="protein sequence ID" value="CAG9134858.1"/>
    <property type="molecule type" value="Genomic_DNA"/>
</dbReference>
<dbReference type="SUPFAM" id="SSF52980">
    <property type="entry name" value="Restriction endonuclease-like"/>
    <property type="match status" value="1"/>
</dbReference>
<proteinExistence type="predicted"/>
<protein>
    <submittedName>
        <fullName evidence="4">(diamondback moth) hypothetical protein</fullName>
    </submittedName>
</protein>
<feature type="domain" description="Mutator-like transposase" evidence="3">
    <location>
        <begin position="88"/>
        <end position="222"/>
    </location>
</feature>
<dbReference type="InterPro" id="IPR011335">
    <property type="entry name" value="Restrct_endonuc-II-like"/>
</dbReference>
<sequence>MSCYLAPATSFTPQGGSPNAEGSRYPRRQRVAGEVARKGNACTARHYFGSLGRAVEAATCVNCEEDDLDEELVIEKEITEKIKTPTGKRIMDIGFFFEQLKTVGSHGAMNCGIESLDLIGEKRIGFHSKFTFQCKMCNQKFCIENVLNQFDINVAAVAGTVSIGCGFSQLEEFSSALDLPPLSQQIYQKYHDVVSNNWEKELATSMAEAAAEEKAIAIKEGKGRLQSLETTRKRLKMMRKKVDKKRRFQTICKIEESKNYGENSVRPDVPVDMLDDMKSNFLESIQKSQEQRHEIEQKTILQSSSGEWLELRRTMLTASNFGKICKMRPETSCANTVKQLLYKGSVQAEPLQHGKEHEQMALAQLSKQEGIDIKPCGLFIDSEVPYLGATPDGISGEDVVVEVKCP</sequence>
<dbReference type="PANTHER" id="PTHR46609">
    <property type="entry name" value="EXONUCLEASE, PHAGE-TYPE/RECB, C-TERMINAL DOMAIN-CONTAINING PROTEIN"/>
    <property type="match status" value="1"/>
</dbReference>
<organism evidence="4 5">
    <name type="scientific">Plutella xylostella</name>
    <name type="common">Diamondback moth</name>
    <name type="synonym">Plutella maculipennis</name>
    <dbReference type="NCBI Taxonomy" id="51655"/>
    <lineage>
        <taxon>Eukaryota</taxon>
        <taxon>Metazoa</taxon>
        <taxon>Ecdysozoa</taxon>
        <taxon>Arthropoda</taxon>
        <taxon>Hexapoda</taxon>
        <taxon>Insecta</taxon>
        <taxon>Pterygota</taxon>
        <taxon>Neoptera</taxon>
        <taxon>Endopterygota</taxon>
        <taxon>Lepidoptera</taxon>
        <taxon>Glossata</taxon>
        <taxon>Ditrysia</taxon>
        <taxon>Yponomeutoidea</taxon>
        <taxon>Plutellidae</taxon>
        <taxon>Plutella</taxon>
    </lineage>
</organism>
<dbReference type="GO" id="GO:0006281">
    <property type="term" value="P:DNA repair"/>
    <property type="evidence" value="ECO:0007669"/>
    <property type="project" value="UniProtKB-ARBA"/>
</dbReference>
<dbReference type="InterPro" id="IPR019080">
    <property type="entry name" value="YqaJ_viral_recombinase"/>
</dbReference>
<name>A0A8S4G7A9_PLUXY</name>
<dbReference type="InterPro" id="IPR049012">
    <property type="entry name" value="Mutator_transp_dom"/>
</dbReference>
<evidence type="ECO:0000256" key="1">
    <source>
        <dbReference type="SAM" id="MobiDB-lite"/>
    </source>
</evidence>
<dbReference type="AlphaFoldDB" id="A0A8S4G7A9"/>
<dbReference type="Pfam" id="PF09588">
    <property type="entry name" value="YqaJ"/>
    <property type="match status" value="1"/>
</dbReference>
<gene>
    <name evidence="4" type="ORF">PLXY2_LOCUS13110</name>
</gene>
<evidence type="ECO:0000313" key="4">
    <source>
        <dbReference type="EMBL" id="CAG9134858.1"/>
    </source>
</evidence>
<reference evidence="4" key="1">
    <citation type="submission" date="2020-11" db="EMBL/GenBank/DDBJ databases">
        <authorList>
            <person name="Whiteford S."/>
        </authorList>
    </citation>
    <scope>NUCLEOTIDE SEQUENCE</scope>
</reference>
<feature type="domain" description="YqaJ viral recombinase" evidence="2">
    <location>
        <begin position="307"/>
        <end position="406"/>
    </location>
</feature>
<dbReference type="InterPro" id="IPR051703">
    <property type="entry name" value="NF-kappa-B_Signaling_Reg"/>
</dbReference>
<evidence type="ECO:0000259" key="2">
    <source>
        <dbReference type="Pfam" id="PF09588"/>
    </source>
</evidence>
<dbReference type="Gene3D" id="3.90.320.10">
    <property type="match status" value="1"/>
</dbReference>
<dbReference type="CDD" id="cd22343">
    <property type="entry name" value="PDDEXK_lambda_exonuclease-like"/>
    <property type="match status" value="1"/>
</dbReference>
<comment type="caution">
    <text evidence="4">The sequence shown here is derived from an EMBL/GenBank/DDBJ whole genome shotgun (WGS) entry which is preliminary data.</text>
</comment>
<dbReference type="PANTHER" id="PTHR46609:SF8">
    <property type="entry name" value="YQAJ VIRAL RECOMBINASE DOMAIN-CONTAINING PROTEIN"/>
    <property type="match status" value="1"/>
</dbReference>
<evidence type="ECO:0000259" key="3">
    <source>
        <dbReference type="Pfam" id="PF20700"/>
    </source>
</evidence>
<keyword evidence="5" id="KW-1185">Reference proteome</keyword>